<dbReference type="PANTHER" id="PTHR39186">
    <property type="entry name" value="DUF2071 FAMILY PROTEIN"/>
    <property type="match status" value="1"/>
</dbReference>
<keyword evidence="3" id="KW-1185">Reference proteome</keyword>
<dbReference type="EMBL" id="JBHUDE010000139">
    <property type="protein sequence ID" value="MFD1608904.1"/>
    <property type="molecule type" value="Genomic_DNA"/>
</dbReference>
<dbReference type="InterPro" id="IPR023375">
    <property type="entry name" value="ADC_dom_sf"/>
</dbReference>
<evidence type="ECO:0000313" key="2">
    <source>
        <dbReference type="EMBL" id="MFD1608904.1"/>
    </source>
</evidence>
<dbReference type="SUPFAM" id="SSF160104">
    <property type="entry name" value="Acetoacetate decarboxylase-like"/>
    <property type="match status" value="1"/>
</dbReference>
<keyword evidence="1" id="KW-1133">Transmembrane helix</keyword>
<dbReference type="Pfam" id="PF09844">
    <property type="entry name" value="DUF2071"/>
    <property type="match status" value="1"/>
</dbReference>
<organism evidence="2 3">
    <name type="scientific">Oceanobacillus luteolus</name>
    <dbReference type="NCBI Taxonomy" id="1274358"/>
    <lineage>
        <taxon>Bacteria</taxon>
        <taxon>Bacillati</taxon>
        <taxon>Bacillota</taxon>
        <taxon>Bacilli</taxon>
        <taxon>Bacillales</taxon>
        <taxon>Bacillaceae</taxon>
        <taxon>Oceanobacillus</taxon>
    </lineage>
</organism>
<accession>A0ABW4HTJ5</accession>
<reference evidence="3" key="1">
    <citation type="journal article" date="2019" name="Int. J. Syst. Evol. Microbiol.">
        <title>The Global Catalogue of Microorganisms (GCM) 10K type strain sequencing project: providing services to taxonomists for standard genome sequencing and annotation.</title>
        <authorList>
            <consortium name="The Broad Institute Genomics Platform"/>
            <consortium name="The Broad Institute Genome Sequencing Center for Infectious Disease"/>
            <person name="Wu L."/>
            <person name="Ma J."/>
        </authorList>
    </citation>
    <scope>NUCLEOTIDE SEQUENCE [LARGE SCALE GENOMIC DNA]</scope>
    <source>
        <strain evidence="3">CGMCC 1.12376</strain>
    </source>
</reference>
<dbReference type="Gene3D" id="2.40.400.10">
    <property type="entry name" value="Acetoacetate decarboxylase-like"/>
    <property type="match status" value="1"/>
</dbReference>
<keyword evidence="1" id="KW-0472">Membrane</keyword>
<dbReference type="RefSeq" id="WP_251511535.1">
    <property type="nucleotide sequence ID" value="NZ_JAMBON010000002.1"/>
</dbReference>
<evidence type="ECO:0000313" key="3">
    <source>
        <dbReference type="Proteomes" id="UP001597221"/>
    </source>
</evidence>
<sequence>MYRDILQSTAHRKSLLPEGSWIMTQKWNDLLFIHLPVPSNIISELLPKGLELDTFDGKAWITIIPFRVTSMRIRNLPPLPFINSYLELNVRTYVKRRGKTGVYFFSLDANNLLAVIGARILSLPYYFAQMRMKKKRKIEFKSRRKGKTSACLDVSYRTSDEAFYTDESSLDYWLLERYHLWSYRNDSLYQGDIHHKQWKVSNVEVYISQQQILSYFPDDTIIGNPLFHYASTKRVLFWPIKKVE</sequence>
<comment type="caution">
    <text evidence="2">The sequence shown here is derived from an EMBL/GenBank/DDBJ whole genome shotgun (WGS) entry which is preliminary data.</text>
</comment>
<feature type="transmembrane region" description="Helical" evidence="1">
    <location>
        <begin position="109"/>
        <end position="128"/>
    </location>
</feature>
<keyword evidence="1" id="KW-0812">Transmembrane</keyword>
<name>A0ABW4HTJ5_9BACI</name>
<dbReference type="InterPro" id="IPR018644">
    <property type="entry name" value="DUF2071"/>
</dbReference>
<evidence type="ECO:0000256" key="1">
    <source>
        <dbReference type="SAM" id="Phobius"/>
    </source>
</evidence>
<proteinExistence type="predicted"/>
<gene>
    <name evidence="2" type="ORF">ACFSBH_14865</name>
</gene>
<dbReference type="Proteomes" id="UP001597221">
    <property type="component" value="Unassembled WGS sequence"/>
</dbReference>
<protein>
    <submittedName>
        <fullName evidence="2">YqjF family protein</fullName>
    </submittedName>
</protein>
<dbReference type="PANTHER" id="PTHR39186:SF1">
    <property type="entry name" value="DUF2071 DOMAIN-CONTAINING PROTEIN"/>
    <property type="match status" value="1"/>
</dbReference>